<keyword evidence="3" id="KW-0969">Cilium</keyword>
<dbReference type="OMA" id="FDHRGKM"/>
<reference evidence="5 6" key="1">
    <citation type="journal article" date="2010" name="Science">
        <title>Genomic comparison of the ants Camponotus floridanus and Harpegnathos saltator.</title>
        <authorList>
            <person name="Bonasio R."/>
            <person name="Zhang G."/>
            <person name="Ye C."/>
            <person name="Mutti N.S."/>
            <person name="Fang X."/>
            <person name="Qin N."/>
            <person name="Donahue G."/>
            <person name="Yang P."/>
            <person name="Li Q."/>
            <person name="Li C."/>
            <person name="Zhang P."/>
            <person name="Huang Z."/>
            <person name="Berger S.L."/>
            <person name="Reinberg D."/>
            <person name="Wang J."/>
            <person name="Liebig J."/>
        </authorList>
    </citation>
    <scope>NUCLEOTIDE SEQUENCE [LARGE SCALE GENOMIC DNA]</scope>
    <source>
        <strain evidence="5 6">R22 G/1</strain>
    </source>
</reference>
<dbReference type="PANTHER" id="PTHR19960">
    <property type="entry name" value="TEKTIN"/>
    <property type="match status" value="1"/>
</dbReference>
<evidence type="ECO:0000256" key="3">
    <source>
        <dbReference type="RuleBase" id="RU367040"/>
    </source>
</evidence>
<keyword evidence="6" id="KW-1185">Reference proteome</keyword>
<dbReference type="GO" id="GO:0005930">
    <property type="term" value="C:axoneme"/>
    <property type="evidence" value="ECO:0007669"/>
    <property type="project" value="UniProtKB-SubCell"/>
</dbReference>
<dbReference type="InterPro" id="IPR048256">
    <property type="entry name" value="Tektin-like"/>
</dbReference>
<dbReference type="AlphaFoldDB" id="E2BZ16"/>
<dbReference type="OrthoDB" id="440745at2759"/>
<keyword evidence="2" id="KW-0963">Cytoplasm</keyword>
<keyword evidence="4" id="KW-0175">Coiled coil</keyword>
<dbReference type="GO" id="GO:0060271">
    <property type="term" value="P:cilium assembly"/>
    <property type="evidence" value="ECO:0007669"/>
    <property type="project" value="UniProtKB-UniRule"/>
</dbReference>
<proteinExistence type="inferred from homology"/>
<dbReference type="PRINTS" id="PR00511">
    <property type="entry name" value="TEKTIN"/>
</dbReference>
<dbReference type="Pfam" id="PF03148">
    <property type="entry name" value="Tektin"/>
    <property type="match status" value="1"/>
</dbReference>
<keyword evidence="3" id="KW-0966">Cell projection</keyword>
<evidence type="ECO:0000256" key="4">
    <source>
        <dbReference type="SAM" id="Coils"/>
    </source>
</evidence>
<sequence>MAKFASIYEKPSPHISLPDWHAKQWQLRQSSGVQRSEACQLRDSSRSVRLETAARTKWDTDINNDRLADRVTELSRWRNDLEDLMQQLLLEIRLLSDEKSNTEREIETMIHLLQVVSECISTRDRRKRTELTYDETDIQLKKELCLIADIQDALTKRVQTAREKLNTLDSIKFDLDMDIEDKNETIKIDKENLVLDRTCANISYKPTLPISEKTRPITYATWLERCHRVQMLIDDKLSDSYSFREATRVMREHAWNDVRAQQDATDYTLRKRIYQTQKARNELDWQKLKVWEEMETLKKEITRLEGALVSKMDVMKCAQTRLENRTHRPGYELCKDEVETGLWGEVLQLKQTEKDLTGAIESAKASYNGLESLLTRIEHDLDDKQHSLNVDVMCLDSRAILKTGDRARLPGETDRNIVLTRMEEEIPLES</sequence>
<comment type="similarity">
    <text evidence="1 3">Belongs to the tektin family.</text>
</comment>
<keyword evidence="3" id="KW-0282">Flagellum</keyword>
<dbReference type="PANTHER" id="PTHR19960:SF7">
    <property type="entry name" value="TEKTIN"/>
    <property type="match status" value="1"/>
</dbReference>
<dbReference type="PhylomeDB" id="E2BZ16"/>
<comment type="subcellular location">
    <subcellularLocation>
        <location evidence="3">Cytoplasm</location>
        <location evidence="3">Cytoskeleton</location>
        <location evidence="3">Cilium axoneme</location>
    </subcellularLocation>
</comment>
<dbReference type="KEGG" id="hst:105188125"/>
<organism evidence="6">
    <name type="scientific">Harpegnathos saltator</name>
    <name type="common">Jerdon's jumping ant</name>
    <dbReference type="NCBI Taxonomy" id="610380"/>
    <lineage>
        <taxon>Eukaryota</taxon>
        <taxon>Metazoa</taxon>
        <taxon>Ecdysozoa</taxon>
        <taxon>Arthropoda</taxon>
        <taxon>Hexapoda</taxon>
        <taxon>Insecta</taxon>
        <taxon>Pterygota</taxon>
        <taxon>Neoptera</taxon>
        <taxon>Endopterygota</taxon>
        <taxon>Hymenoptera</taxon>
        <taxon>Apocrita</taxon>
        <taxon>Aculeata</taxon>
        <taxon>Formicoidea</taxon>
        <taxon>Formicidae</taxon>
        <taxon>Ponerinae</taxon>
        <taxon>Ponerini</taxon>
        <taxon>Harpegnathos</taxon>
    </lineage>
</organism>
<dbReference type="FunCoup" id="E2BZ16">
    <property type="interactions" value="78"/>
</dbReference>
<dbReference type="GO" id="GO:0060294">
    <property type="term" value="P:cilium movement involved in cell motility"/>
    <property type="evidence" value="ECO:0007669"/>
    <property type="project" value="UniProtKB-UniRule"/>
</dbReference>
<evidence type="ECO:0000313" key="6">
    <source>
        <dbReference type="Proteomes" id="UP000008237"/>
    </source>
</evidence>
<protein>
    <recommendedName>
        <fullName evidence="3">Tektin</fullName>
    </recommendedName>
</protein>
<accession>E2BZ16</accession>
<dbReference type="GO" id="GO:0015630">
    <property type="term" value="C:microtubule cytoskeleton"/>
    <property type="evidence" value="ECO:0007669"/>
    <property type="project" value="UniProtKB-UniRule"/>
</dbReference>
<dbReference type="Proteomes" id="UP000008237">
    <property type="component" value="Unassembled WGS sequence"/>
</dbReference>
<evidence type="ECO:0000256" key="1">
    <source>
        <dbReference type="ARBA" id="ARBA00007209"/>
    </source>
</evidence>
<gene>
    <name evidence="5" type="ORF">EAI_03837</name>
</gene>
<dbReference type="EMBL" id="GL451549">
    <property type="protein sequence ID" value="EFN79055.1"/>
    <property type="molecule type" value="Genomic_DNA"/>
</dbReference>
<dbReference type="STRING" id="610380.E2BZ16"/>
<evidence type="ECO:0000256" key="2">
    <source>
        <dbReference type="ARBA" id="ARBA00022490"/>
    </source>
</evidence>
<feature type="coiled-coil region" evidence="4">
    <location>
        <begin position="78"/>
        <end position="105"/>
    </location>
</feature>
<dbReference type="InParanoid" id="E2BZ16"/>
<dbReference type="InterPro" id="IPR000435">
    <property type="entry name" value="Tektins"/>
</dbReference>
<dbReference type="GO" id="GO:0005634">
    <property type="term" value="C:nucleus"/>
    <property type="evidence" value="ECO:0007669"/>
    <property type="project" value="TreeGrafter"/>
</dbReference>
<evidence type="ECO:0000313" key="5">
    <source>
        <dbReference type="EMBL" id="EFN79055.1"/>
    </source>
</evidence>
<name>E2BZ16_HARSA</name>